<dbReference type="PANTHER" id="PTHR46044:SF1">
    <property type="entry name" value="CN HYDROLASE DOMAIN-CONTAINING PROTEIN"/>
    <property type="match status" value="1"/>
</dbReference>
<evidence type="ECO:0000313" key="4">
    <source>
        <dbReference type="EMBL" id="ACE04240.1"/>
    </source>
</evidence>
<dbReference type="InterPro" id="IPR044149">
    <property type="entry name" value="Nitrilases_CHs"/>
</dbReference>
<comment type="similarity">
    <text evidence="1">Belongs to the carbon-nitrogen hydrolase superfamily. Nitrilase family.</text>
</comment>
<accession>B3EJ40</accession>
<proteinExistence type="inferred from homology"/>
<keyword evidence="4" id="KW-0012">Acyltransferase</keyword>
<keyword evidence="4" id="KW-0449">Lipoprotein</keyword>
<dbReference type="GO" id="GO:0016746">
    <property type="term" value="F:acyltransferase activity"/>
    <property type="evidence" value="ECO:0007669"/>
    <property type="project" value="UniProtKB-KW"/>
</dbReference>
<dbReference type="InterPro" id="IPR003010">
    <property type="entry name" value="C-N_Hydrolase"/>
</dbReference>
<dbReference type="eggNOG" id="COG0388">
    <property type="taxonomic scope" value="Bacteria"/>
</dbReference>
<evidence type="ECO:0000256" key="1">
    <source>
        <dbReference type="ARBA" id="ARBA00008129"/>
    </source>
</evidence>
<dbReference type="STRING" id="331678.Cphamn1_1310"/>
<dbReference type="SMR" id="B3EJ40"/>
<dbReference type="CDD" id="cd07564">
    <property type="entry name" value="nitrilases_CHs"/>
    <property type="match status" value="1"/>
</dbReference>
<feature type="domain" description="CN hydrolase" evidence="3">
    <location>
        <begin position="7"/>
        <end position="277"/>
    </location>
</feature>
<name>B3EJ40_CHLPB</name>
<dbReference type="Gene3D" id="3.60.110.10">
    <property type="entry name" value="Carbon-nitrogen hydrolase"/>
    <property type="match status" value="1"/>
</dbReference>
<dbReference type="InterPro" id="IPR036526">
    <property type="entry name" value="C-N_Hydrolase_sf"/>
</dbReference>
<protein>
    <submittedName>
        <fullName evidence="4">Nitrilase/cyanide hydratase and apolipoprotein N-acyltransferase</fullName>
    </submittedName>
</protein>
<dbReference type="OrthoDB" id="9811121at2"/>
<dbReference type="EMBL" id="CP001101">
    <property type="protein sequence ID" value="ACE04240.1"/>
    <property type="molecule type" value="Genomic_DNA"/>
</dbReference>
<dbReference type="PROSITE" id="PS00920">
    <property type="entry name" value="NITRIL_CHT_1"/>
    <property type="match status" value="1"/>
</dbReference>
<dbReference type="InterPro" id="IPR000132">
    <property type="entry name" value="Nitrilase/CN_hydratase_CS"/>
</dbReference>
<dbReference type="PROSITE" id="PS00921">
    <property type="entry name" value="NITRIL_CHT_2"/>
    <property type="match status" value="1"/>
</dbReference>
<dbReference type="Pfam" id="PF00795">
    <property type="entry name" value="CN_hydrolase"/>
    <property type="match status" value="1"/>
</dbReference>
<evidence type="ECO:0000259" key="3">
    <source>
        <dbReference type="PROSITE" id="PS50263"/>
    </source>
</evidence>
<dbReference type="GO" id="GO:0000257">
    <property type="term" value="F:nitrilase activity"/>
    <property type="evidence" value="ECO:0007669"/>
    <property type="project" value="UniProtKB-ARBA"/>
</dbReference>
<evidence type="ECO:0000256" key="2">
    <source>
        <dbReference type="PROSITE-ProRule" id="PRU10139"/>
    </source>
</evidence>
<dbReference type="PANTHER" id="PTHR46044">
    <property type="entry name" value="NITRILASE"/>
    <property type="match status" value="1"/>
</dbReference>
<organism evidence="4">
    <name type="scientific">Chlorobium phaeobacteroides (strain BS1)</name>
    <dbReference type="NCBI Taxonomy" id="331678"/>
    <lineage>
        <taxon>Bacteria</taxon>
        <taxon>Pseudomonadati</taxon>
        <taxon>Chlorobiota</taxon>
        <taxon>Chlorobiia</taxon>
        <taxon>Chlorobiales</taxon>
        <taxon>Chlorobiaceae</taxon>
        <taxon>Chlorobium/Pelodictyon group</taxon>
        <taxon>Chlorobium</taxon>
    </lineage>
</organism>
<dbReference type="HOGENOM" id="CLU_030130_6_1_10"/>
<feature type="active site" description="Proton acceptor" evidence="2">
    <location>
        <position position="47"/>
    </location>
</feature>
<sequence>MLLRNPLRVAAAQVAPIFLNRDKTVEKACDVIAEAGRNGAQLVVFPEAFISGYPDWVWLIPNSKGAVLNELYAELVQNALSIPDTSTSKLCKVAKQSKIHVVIGILERNTEASNASLFNTLLFIDDHGNIMGKHRKLIPTGAERLVWAQGDGSTLQVFDTSFARLGGLICWENYMPLARQTMYMGGTQILAAPTWDKSENWRLSMKHIAREGGMFVISCCMALKMQDIPDNYEFKKYYPEGREWINTGNSCIVNPDGEIISGPVQMKEEILYGEVDLTLVAQSKRMFDAAGHYARPDVFTFVVNRGESKSS</sequence>
<gene>
    <name evidence="4" type="ordered locus">Cphamn1_1310</name>
</gene>
<dbReference type="AlphaFoldDB" id="B3EJ40"/>
<keyword evidence="4" id="KW-0808">Transferase</keyword>
<dbReference type="SUPFAM" id="SSF56317">
    <property type="entry name" value="Carbon-nitrogen hydrolase"/>
    <property type="match status" value="1"/>
</dbReference>
<dbReference type="PROSITE" id="PS50263">
    <property type="entry name" value="CN_HYDROLASE"/>
    <property type="match status" value="1"/>
</dbReference>
<dbReference type="KEGG" id="cpb:Cphamn1_1310"/>
<reference evidence="4" key="1">
    <citation type="submission" date="2008-06" db="EMBL/GenBank/DDBJ databases">
        <title>Complete sequence of Chlorobium phaeobacteroides BS1.</title>
        <authorList>
            <consortium name="US DOE Joint Genome Institute"/>
            <person name="Lucas S."/>
            <person name="Copeland A."/>
            <person name="Lapidus A."/>
            <person name="Glavina del Rio T."/>
            <person name="Dalin E."/>
            <person name="Tice H."/>
            <person name="Bruce D."/>
            <person name="Goodwin L."/>
            <person name="Pitluck S."/>
            <person name="Schmutz J."/>
            <person name="Larimer F."/>
            <person name="Land M."/>
            <person name="Hauser L."/>
            <person name="Kyrpides N."/>
            <person name="Ovchinnikova G."/>
            <person name="Li T."/>
            <person name="Liu Z."/>
            <person name="Zhao F."/>
            <person name="Overmann J."/>
            <person name="Bryant D.A."/>
            <person name="Richardson P."/>
        </authorList>
    </citation>
    <scope>NUCLEOTIDE SEQUENCE [LARGE SCALE GENOMIC DNA]</scope>
    <source>
        <strain evidence="4">BS1</strain>
    </source>
</reference>